<proteinExistence type="predicted"/>
<dbReference type="OrthoDB" id="2143914at2759"/>
<keyword evidence="2" id="KW-1185">Reference proteome</keyword>
<gene>
    <name evidence="1" type="ORF">M569_13750</name>
</gene>
<evidence type="ECO:0000313" key="2">
    <source>
        <dbReference type="Proteomes" id="UP000015453"/>
    </source>
</evidence>
<reference evidence="1 2" key="1">
    <citation type="journal article" date="2013" name="BMC Genomics">
        <title>The miniature genome of a carnivorous plant Genlisea aurea contains a low number of genes and short non-coding sequences.</title>
        <authorList>
            <person name="Leushkin E.V."/>
            <person name="Sutormin R.A."/>
            <person name="Nabieva E.R."/>
            <person name="Penin A.A."/>
            <person name="Kondrashov A.S."/>
            <person name="Logacheva M.D."/>
        </authorList>
    </citation>
    <scope>NUCLEOTIDE SEQUENCE [LARGE SCALE GENOMIC DNA]</scope>
</reference>
<dbReference type="Proteomes" id="UP000015453">
    <property type="component" value="Unassembled WGS sequence"/>
</dbReference>
<organism evidence="1 2">
    <name type="scientific">Genlisea aurea</name>
    <dbReference type="NCBI Taxonomy" id="192259"/>
    <lineage>
        <taxon>Eukaryota</taxon>
        <taxon>Viridiplantae</taxon>
        <taxon>Streptophyta</taxon>
        <taxon>Embryophyta</taxon>
        <taxon>Tracheophyta</taxon>
        <taxon>Spermatophyta</taxon>
        <taxon>Magnoliopsida</taxon>
        <taxon>eudicotyledons</taxon>
        <taxon>Gunneridae</taxon>
        <taxon>Pentapetalae</taxon>
        <taxon>asterids</taxon>
        <taxon>lamiids</taxon>
        <taxon>Lamiales</taxon>
        <taxon>Lentibulariaceae</taxon>
        <taxon>Genlisea</taxon>
    </lineage>
</organism>
<feature type="non-terminal residue" evidence="1">
    <location>
        <position position="1"/>
    </location>
</feature>
<accession>S8DE51</accession>
<evidence type="ECO:0000313" key="1">
    <source>
        <dbReference type="EMBL" id="EPS61053.1"/>
    </source>
</evidence>
<protein>
    <submittedName>
        <fullName evidence="1">Uncharacterized protein</fullName>
    </submittedName>
</protein>
<sequence>NGSSLETRVFSACCPQGNCEEKQFFSPEFMAVMQDMIRKEVRNYMAGMEQQKGFNLQNEAVRNVVVKRMGISKID</sequence>
<name>S8DE51_9LAMI</name>
<comment type="caution">
    <text evidence="1">The sequence shown here is derived from an EMBL/GenBank/DDBJ whole genome shotgun (WGS) entry which is preliminary data.</text>
</comment>
<dbReference type="EMBL" id="AUSU01007114">
    <property type="protein sequence ID" value="EPS61053.1"/>
    <property type="molecule type" value="Genomic_DNA"/>
</dbReference>
<dbReference type="AlphaFoldDB" id="S8DE51"/>